<dbReference type="PROSITE" id="PS00409">
    <property type="entry name" value="PROKAR_NTER_METHYL"/>
    <property type="match status" value="1"/>
</dbReference>
<dbReference type="Proteomes" id="UP000321764">
    <property type="component" value="Unassembled WGS sequence"/>
</dbReference>
<dbReference type="Pfam" id="PF07963">
    <property type="entry name" value="N_methyl"/>
    <property type="match status" value="1"/>
</dbReference>
<organism evidence="2 3">
    <name type="scientific">Reinekea thalattae</name>
    <dbReference type="NCBI Taxonomy" id="2593301"/>
    <lineage>
        <taxon>Bacteria</taxon>
        <taxon>Pseudomonadati</taxon>
        <taxon>Pseudomonadota</taxon>
        <taxon>Gammaproteobacteria</taxon>
        <taxon>Oceanospirillales</taxon>
        <taxon>Saccharospirillaceae</taxon>
        <taxon>Reinekea</taxon>
    </lineage>
</organism>
<proteinExistence type="predicted"/>
<sequence>MNPPIGQEAVSMHTMRNKGFTLIELIIVIVIAGILSVVIAPLIGNRFSAAYQSTQRAYWVQQAEQAFIQIRRDLANSVPNSVFIADSNDSNVEFLTAPATISAYAIRYRNSANAPYDHLSLYNDNSFDTFVDVSEVPAYISINTENADDLRDQAGNLNSLGSDISVAQIASASTGTAENGSPITTITLSSSHSFSGHSPYYRGYFFDGPVGYQCDTTNGYLYRYADYSSIDPLSSFTTRTLNARQDRIISRLKSCAFSIVEGGVYSPPVLQISIEVGDDNESVQLIETILLSNAS</sequence>
<comment type="caution">
    <text evidence="2">The sequence shown here is derived from an EMBL/GenBank/DDBJ whole genome shotgun (WGS) entry which is preliminary data.</text>
</comment>
<dbReference type="AlphaFoldDB" id="A0A5C8ZBF5"/>
<keyword evidence="1" id="KW-0812">Transmembrane</keyword>
<evidence type="ECO:0000313" key="2">
    <source>
        <dbReference type="EMBL" id="TXR54226.1"/>
    </source>
</evidence>
<dbReference type="SUPFAM" id="SSF54523">
    <property type="entry name" value="Pili subunits"/>
    <property type="match status" value="1"/>
</dbReference>
<keyword evidence="1" id="KW-1133">Transmembrane helix</keyword>
<evidence type="ECO:0000256" key="1">
    <source>
        <dbReference type="SAM" id="Phobius"/>
    </source>
</evidence>
<dbReference type="InterPro" id="IPR045584">
    <property type="entry name" value="Pilin-like"/>
</dbReference>
<accession>A0A5C8ZBF5</accession>
<keyword evidence="1" id="KW-0472">Membrane</keyword>
<dbReference type="Gene3D" id="3.30.700.10">
    <property type="entry name" value="Glycoprotein, Type 4 Pilin"/>
    <property type="match status" value="1"/>
</dbReference>
<dbReference type="EMBL" id="VKAD01000001">
    <property type="protein sequence ID" value="TXR54226.1"/>
    <property type="molecule type" value="Genomic_DNA"/>
</dbReference>
<keyword evidence="3" id="KW-1185">Reference proteome</keyword>
<evidence type="ECO:0000313" key="3">
    <source>
        <dbReference type="Proteomes" id="UP000321764"/>
    </source>
</evidence>
<protein>
    <submittedName>
        <fullName evidence="2">Prepilin-type N-terminal cleavage/methylation domain-containing protein</fullName>
    </submittedName>
</protein>
<dbReference type="NCBIfam" id="TIGR02532">
    <property type="entry name" value="IV_pilin_GFxxxE"/>
    <property type="match status" value="1"/>
</dbReference>
<feature type="transmembrane region" description="Helical" evidence="1">
    <location>
        <begin position="21"/>
        <end position="43"/>
    </location>
</feature>
<dbReference type="InterPro" id="IPR012902">
    <property type="entry name" value="N_methyl_site"/>
</dbReference>
<dbReference type="OrthoDB" id="6195540at2"/>
<gene>
    <name evidence="2" type="ORF">FME95_06730</name>
</gene>
<reference evidence="2 3" key="1">
    <citation type="submission" date="2019-07" db="EMBL/GenBank/DDBJ databases">
        <title>Reinekea sp. strain SSH23 genome sequencing and assembly.</title>
        <authorList>
            <person name="Kim I."/>
        </authorList>
    </citation>
    <scope>NUCLEOTIDE SEQUENCE [LARGE SCALE GENOMIC DNA]</scope>
    <source>
        <strain evidence="2 3">SSH23</strain>
    </source>
</reference>
<name>A0A5C8ZBF5_9GAMM</name>